<dbReference type="Pfam" id="PF25355">
    <property type="entry name" value="DUF7882"/>
    <property type="match status" value="1"/>
</dbReference>
<dbReference type="RefSeq" id="WP_251945473.1">
    <property type="nucleotide sequence ID" value="NZ_JAMRYM010000035.1"/>
</dbReference>
<proteinExistence type="predicted"/>
<accession>A0A9X2E1D4</accession>
<feature type="domain" description="DUF7882" evidence="1">
    <location>
        <begin position="7"/>
        <end position="99"/>
    </location>
</feature>
<gene>
    <name evidence="2" type="ORF">NB037_09805</name>
</gene>
<dbReference type="InterPro" id="IPR057204">
    <property type="entry name" value="DUF7882"/>
</dbReference>
<comment type="caution">
    <text evidence="2">The sequence shown here is derived from an EMBL/GenBank/DDBJ whole genome shotgun (WGS) entry which is preliminary data.</text>
</comment>
<reference evidence="2" key="1">
    <citation type="submission" date="2022-06" db="EMBL/GenBank/DDBJ databases">
        <title>Whole genome shotgun sequencing (WGS) of Rathayibacter sp. ZW T2_19, isolated from stored onions (Allium cepa).</title>
        <authorList>
            <person name="Stoll D.A."/>
            <person name="Huch M."/>
        </authorList>
    </citation>
    <scope>NUCLEOTIDE SEQUENCE</scope>
    <source>
        <strain evidence="2">ZW T2_19</strain>
    </source>
</reference>
<name>A0A9X2E1D4_9MICO</name>
<dbReference type="AlphaFoldDB" id="A0A9X2E1D4"/>
<evidence type="ECO:0000313" key="2">
    <source>
        <dbReference type="EMBL" id="MCM6762709.1"/>
    </source>
</evidence>
<keyword evidence="3" id="KW-1185">Reference proteome</keyword>
<sequence>MRTDAISHLLYGTPPTPIALDDRALAHLQIVIIGRLRRSEAFLLSLPADVSTGSGRKALWMHGAVPLQFSYSDSQATTIDPAWIELLARAANSPQGLAPLAEPGSVQPDHAA</sequence>
<evidence type="ECO:0000259" key="1">
    <source>
        <dbReference type="Pfam" id="PF25355"/>
    </source>
</evidence>
<dbReference type="EMBL" id="JAMRYM010000035">
    <property type="protein sequence ID" value="MCM6762709.1"/>
    <property type="molecule type" value="Genomic_DNA"/>
</dbReference>
<organism evidence="2 3">
    <name type="scientific">Rathayibacter rubneri</name>
    <dbReference type="NCBI Taxonomy" id="2950106"/>
    <lineage>
        <taxon>Bacteria</taxon>
        <taxon>Bacillati</taxon>
        <taxon>Actinomycetota</taxon>
        <taxon>Actinomycetes</taxon>
        <taxon>Micrococcales</taxon>
        <taxon>Microbacteriaceae</taxon>
        <taxon>Rathayibacter</taxon>
    </lineage>
</organism>
<protein>
    <recommendedName>
        <fullName evidence="1">DUF7882 domain-containing protein</fullName>
    </recommendedName>
</protein>
<dbReference type="Proteomes" id="UP001155240">
    <property type="component" value="Unassembled WGS sequence"/>
</dbReference>
<evidence type="ECO:0000313" key="3">
    <source>
        <dbReference type="Proteomes" id="UP001155240"/>
    </source>
</evidence>